<dbReference type="STRING" id="546414.Deide_06490"/>
<dbReference type="HOGENOM" id="CLU_011601_0_0_0"/>
<dbReference type="EMBL" id="CP001114">
    <property type="protein sequence ID" value="ACO45496.1"/>
    <property type="molecule type" value="Genomic_DNA"/>
</dbReference>
<name>C1D0X2_DEIDV</name>
<dbReference type="AlphaFoldDB" id="C1D0X2"/>
<dbReference type="Pfam" id="PF06634">
    <property type="entry name" value="DUF1156"/>
    <property type="match status" value="1"/>
</dbReference>
<reference evidence="3 4" key="1">
    <citation type="journal article" date="2009" name="PLoS Genet.">
        <title>Alliance of proteomics and genomics to unravel the specificities of Sahara bacterium Deinococcus deserti.</title>
        <authorList>
            <person name="de Groot A."/>
            <person name="Dulermo R."/>
            <person name="Ortet P."/>
            <person name="Blanchard L."/>
            <person name="Guerin P."/>
            <person name="Fernandez B."/>
            <person name="Vacherie B."/>
            <person name="Dossat C."/>
            <person name="Jolivet E."/>
            <person name="Siguier P."/>
            <person name="Chandler M."/>
            <person name="Barakat M."/>
            <person name="Dedieu A."/>
            <person name="Barbe V."/>
            <person name="Heulin T."/>
            <person name="Sommer S."/>
            <person name="Achouak W."/>
            <person name="Armengaud J."/>
        </authorList>
    </citation>
    <scope>NUCLEOTIDE SEQUENCE [LARGE SCALE GENOMIC DNA]</scope>
    <source>
        <strain evidence="4">DSM 17065 / CIP 109153 / LMG 22923 / VCD115</strain>
    </source>
</reference>
<keyword evidence="3" id="KW-0489">Methyltransferase</keyword>
<dbReference type="NCBIfam" id="NF042963">
    <property type="entry name" value="DUF1156_antiphage"/>
    <property type="match status" value="1"/>
</dbReference>
<dbReference type="KEGG" id="ddr:Deide_06490"/>
<dbReference type="GO" id="GO:0032259">
    <property type="term" value="P:methylation"/>
    <property type="evidence" value="ECO:0007669"/>
    <property type="project" value="UniProtKB-KW"/>
</dbReference>
<feature type="region of interest" description="Disordered" evidence="1">
    <location>
        <begin position="96"/>
        <end position="118"/>
    </location>
</feature>
<feature type="domain" description="DUF1156" evidence="2">
    <location>
        <begin position="21"/>
        <end position="81"/>
    </location>
</feature>
<evidence type="ECO:0000313" key="3">
    <source>
        <dbReference type="EMBL" id="ACO45496.1"/>
    </source>
</evidence>
<keyword evidence="3" id="KW-0808">Transferase</keyword>
<gene>
    <name evidence="3" type="ordered locus">Deide_06490</name>
</gene>
<evidence type="ECO:0000259" key="2">
    <source>
        <dbReference type="Pfam" id="PF06634"/>
    </source>
</evidence>
<dbReference type="GO" id="GO:0008168">
    <property type="term" value="F:methyltransferase activity"/>
    <property type="evidence" value="ECO:0007669"/>
    <property type="project" value="UniProtKB-KW"/>
</dbReference>
<keyword evidence="4" id="KW-1185">Reference proteome</keyword>
<sequence length="922" mass="103682">MMTGTPPRPLSNAPALIERCFPVAKLSAESYKERTAGSAQRLTGMGKWWGRKPLVLVRASILGALLPATDDPQRDIEVFERLLGIDDTSLHQRSGLSTAQFTASSTQQRRKDSSLAESYEGPTDWASWMMINDHLGTNSSSLQELVEELGIMRFDEKTRVGDVFSGGGSIPFEAARLGCGTHASDLNPVAGLLTWSNQALLCATPKARKRIEAAQQGVYDEVDRQVIAWGIEHDEQGRRADAYLWCNEVLDPETGYVVPLSTTWVISLKDRVVAELVPDPVHRRYDIRIVSNASPEQMQRAQQGTVIEQYLVPPRTPEVPEPQRTLLSRLRTRHDDSQGLRPWTKDDLTPALGDFLQERLYCIRWSEDVRVGRRFKSLRSYESVTAADLEREARCLALLRDRLDDWRAKGYIPEDSITVGDRRQDRLLNARGWTYWHHLFTPRQLLLGGLLAEATEACSAARELLGFAGKVADRSSKFCLWSKATDTPTGTFMSHLLTPVYNWSARGLRLYKSLYLPTSSMLSADLHVELRDARAVDTHSHFWITDPPYADAIRYEDLSEFFLAWYGKRLTAHFPGWYADPKRALSLQGKDTVFNTSMIEVYSNLARLMPDNGLQIVMFTHRDVQIWADLAMIMWASGLKVTAAWTVATETEKRKTGANAVQNTVLLVLRKRGEVETLFDDEILALMEREVAQQLEDMKFLEGAGLTWSDADLQLATYAAALRVITSHDIDGIDPCRELLRVRAKGEKSPVHRLIEQASQVASRELKPRGLDADIWRELGAHERFYLKGLEAEHRGEERRSGVYQELSKGFAANAWHELVSERRGQGAYLLTAAEMGARGVHTGPLAGTLLRHVLMAVNLTTQTGQPEKGITWLQKEVQNFDMQHTKAIKLLDYLSKQTLPHWMAEAGAARILRGALMNAGV</sequence>
<dbReference type="OrthoDB" id="54231at2"/>
<feature type="compositionally biased region" description="Polar residues" evidence="1">
    <location>
        <begin position="96"/>
        <end position="107"/>
    </location>
</feature>
<protein>
    <submittedName>
        <fullName evidence="3">Putative DNA methylase</fullName>
    </submittedName>
</protein>
<dbReference type="InterPro" id="IPR009537">
    <property type="entry name" value="DUF1156"/>
</dbReference>
<organism evidence="3 4">
    <name type="scientific">Deinococcus deserti (strain DSM 17065 / CIP 109153 / LMG 22923 / VCD115)</name>
    <dbReference type="NCBI Taxonomy" id="546414"/>
    <lineage>
        <taxon>Bacteria</taxon>
        <taxon>Thermotogati</taxon>
        <taxon>Deinococcota</taxon>
        <taxon>Deinococci</taxon>
        <taxon>Deinococcales</taxon>
        <taxon>Deinococcaceae</taxon>
        <taxon>Deinococcus</taxon>
    </lineage>
</organism>
<dbReference type="InterPro" id="IPR029063">
    <property type="entry name" value="SAM-dependent_MTases_sf"/>
</dbReference>
<dbReference type="REBASE" id="20630">
    <property type="entry name" value="M1.DdeVCDORF6490P"/>
</dbReference>
<dbReference type="Proteomes" id="UP000002208">
    <property type="component" value="Chromosome"/>
</dbReference>
<dbReference type="eggNOG" id="COG1743">
    <property type="taxonomic scope" value="Bacteria"/>
</dbReference>
<evidence type="ECO:0000256" key="1">
    <source>
        <dbReference type="SAM" id="MobiDB-lite"/>
    </source>
</evidence>
<dbReference type="PaxDb" id="546414-Deide_06490"/>
<accession>C1D0X2</accession>
<evidence type="ECO:0000313" key="4">
    <source>
        <dbReference type="Proteomes" id="UP000002208"/>
    </source>
</evidence>
<dbReference type="SUPFAM" id="SSF53335">
    <property type="entry name" value="S-adenosyl-L-methionine-dependent methyltransferases"/>
    <property type="match status" value="1"/>
</dbReference>
<dbReference type="InterPro" id="IPR049953">
    <property type="entry name" value="Antiphage_assoc"/>
</dbReference>
<dbReference type="RefSeq" id="WP_012692619.1">
    <property type="nucleotide sequence ID" value="NC_012526.1"/>
</dbReference>
<proteinExistence type="predicted"/>